<dbReference type="EMBL" id="PSNX01000001">
    <property type="protein sequence ID" value="PPE68031.1"/>
    <property type="molecule type" value="Genomic_DNA"/>
</dbReference>
<dbReference type="OrthoDB" id="9789432at2"/>
<dbReference type="InterPro" id="IPR014993">
    <property type="entry name" value="DUF1841"/>
</dbReference>
<dbReference type="RefSeq" id="WP_104299985.1">
    <property type="nucleotide sequence ID" value="NZ_PSNX01000001.1"/>
</dbReference>
<protein>
    <submittedName>
        <fullName evidence="1">DUF1841 domain-containing protein</fullName>
    </submittedName>
</protein>
<accession>A0A2S5SZ52</accession>
<reference evidence="1 2" key="1">
    <citation type="submission" date="2018-02" db="EMBL/GenBank/DDBJ databases">
        <title>Reclassifiation of [Polyangium] brachysporum DSM 7029 as Guopingzhaonella breviflexa gen. nov., sp. nov., a member of the family Comamonadaceae.</title>
        <authorList>
            <person name="Tang B."/>
        </authorList>
    </citation>
    <scope>NUCLEOTIDE SEQUENCE [LARGE SCALE GENOMIC DNA]</scope>
    <source>
        <strain evidence="1 2">BCRC 80649</strain>
    </source>
</reference>
<dbReference type="AlphaFoldDB" id="A0A2S5SZ52"/>
<gene>
    <name evidence="1" type="ORF">C1704_00695</name>
</gene>
<evidence type="ECO:0000313" key="1">
    <source>
        <dbReference type="EMBL" id="PPE68031.1"/>
    </source>
</evidence>
<sequence>MFAPTQHDVRRFFCETFRKERAGEPLTPLEAIASDWISQHPEYHGDLADAEAAVAASFEVEEGRTNPFLHLAMHLSISEQTGVDQPRGIRQATDLLSRRLGSLHEAHHEVMECLGQMLWTSQRSGLPPDGEAYIDCVRRRATR</sequence>
<dbReference type="Proteomes" id="UP000238605">
    <property type="component" value="Unassembled WGS sequence"/>
</dbReference>
<keyword evidence="2" id="KW-1185">Reference proteome</keyword>
<name>A0A2S5SZ52_9BURK</name>
<comment type="caution">
    <text evidence="1">The sequence shown here is derived from an EMBL/GenBank/DDBJ whole genome shotgun (WGS) entry which is preliminary data.</text>
</comment>
<dbReference type="Pfam" id="PF08897">
    <property type="entry name" value="DUF1841"/>
    <property type="match status" value="1"/>
</dbReference>
<evidence type="ECO:0000313" key="2">
    <source>
        <dbReference type="Proteomes" id="UP000238605"/>
    </source>
</evidence>
<organism evidence="1 2">
    <name type="scientific">Caldimonas caldifontis</name>
    <dbReference type="NCBI Taxonomy" id="1452508"/>
    <lineage>
        <taxon>Bacteria</taxon>
        <taxon>Pseudomonadati</taxon>
        <taxon>Pseudomonadota</taxon>
        <taxon>Betaproteobacteria</taxon>
        <taxon>Burkholderiales</taxon>
        <taxon>Sphaerotilaceae</taxon>
        <taxon>Caldimonas</taxon>
    </lineage>
</organism>
<proteinExistence type="predicted"/>